<dbReference type="AlphaFoldDB" id="A0A6J3LY16"/>
<sequence length="189" mass="21515">MSAVTATSLECLVHLPARAWAMVVVVVVVVVGKHRRDPALVLVSPRISVAYCTEQSHHHPSEYYHRPHSCTHTLWLVIHHHHHRSSSFHPHSRIHRNHSAILYIATALPQYIHLLLGTGSAHNILLSPTLHIPLVHSAFPCPRHCECYCRRYYYCILSPRATKHQEFLPIVTPPVTYRADITTHSSARV</sequence>
<gene>
    <name evidence="3" type="ORF">K489DRAFT_68464</name>
</gene>
<evidence type="ECO:0000313" key="3">
    <source>
        <dbReference type="RefSeq" id="XP_033456568.1"/>
    </source>
</evidence>
<dbReference type="Proteomes" id="UP000504637">
    <property type="component" value="Unplaced"/>
</dbReference>
<keyword evidence="1" id="KW-0472">Membrane</keyword>
<protein>
    <submittedName>
        <fullName evidence="3">Uncharacterized protein</fullName>
    </submittedName>
</protein>
<feature type="transmembrane region" description="Helical" evidence="1">
    <location>
        <begin position="12"/>
        <end position="32"/>
    </location>
</feature>
<reference evidence="3" key="2">
    <citation type="submission" date="2020-04" db="EMBL/GenBank/DDBJ databases">
        <authorList>
            <consortium name="NCBI Genome Project"/>
        </authorList>
    </citation>
    <scope>NUCLEOTIDE SEQUENCE</scope>
    <source>
        <strain evidence="3">CBS 342.82</strain>
    </source>
</reference>
<accession>A0A6J3LY16</accession>
<name>A0A6J3LY16_9PEZI</name>
<keyword evidence="1" id="KW-1133">Transmembrane helix</keyword>
<reference evidence="3" key="3">
    <citation type="submission" date="2025-08" db="UniProtKB">
        <authorList>
            <consortium name="RefSeq"/>
        </authorList>
    </citation>
    <scope>IDENTIFICATION</scope>
    <source>
        <strain evidence="3">CBS 342.82</strain>
    </source>
</reference>
<dbReference type="RefSeq" id="XP_033456568.1">
    <property type="nucleotide sequence ID" value="XM_033608835.1"/>
</dbReference>
<keyword evidence="1" id="KW-0812">Transmembrane</keyword>
<reference evidence="3" key="1">
    <citation type="submission" date="2020-01" db="EMBL/GenBank/DDBJ databases">
        <authorList>
            <consortium name="DOE Joint Genome Institute"/>
            <person name="Haridas S."/>
            <person name="Albert R."/>
            <person name="Binder M."/>
            <person name="Bloem J."/>
            <person name="Labutti K."/>
            <person name="Salamov A."/>
            <person name="Andreopoulos B."/>
            <person name="Baker S.E."/>
            <person name="Barry K."/>
            <person name="Bills G."/>
            <person name="Bluhm B.H."/>
            <person name="Cannon C."/>
            <person name="Castanera R."/>
            <person name="Culley D.E."/>
            <person name="Daum C."/>
            <person name="Ezra D."/>
            <person name="Gonzalez J.B."/>
            <person name="Henrissat B."/>
            <person name="Kuo A."/>
            <person name="Liang C."/>
            <person name="Lipzen A."/>
            <person name="Lutzoni F."/>
            <person name="Magnuson J."/>
            <person name="Mondo S."/>
            <person name="Nolan M."/>
            <person name="Ohm R."/>
            <person name="Pangilinan J."/>
            <person name="Park H.-J."/>
            <person name="Ramirez L."/>
            <person name="Alfaro M."/>
            <person name="Sun H."/>
            <person name="Tritt A."/>
            <person name="Yoshinaga Y."/>
            <person name="Zwiers L.-H."/>
            <person name="Turgeon B.G."/>
            <person name="Goodwin S.B."/>
            <person name="Spatafora J.W."/>
            <person name="Crous P.W."/>
            <person name="Grigoriev I.V."/>
        </authorList>
    </citation>
    <scope>NUCLEOTIDE SEQUENCE</scope>
    <source>
        <strain evidence="3">CBS 342.82</strain>
    </source>
</reference>
<dbReference type="GeneID" id="54366636"/>
<keyword evidence="2" id="KW-1185">Reference proteome</keyword>
<evidence type="ECO:0000256" key="1">
    <source>
        <dbReference type="SAM" id="Phobius"/>
    </source>
</evidence>
<proteinExistence type="predicted"/>
<evidence type="ECO:0000313" key="2">
    <source>
        <dbReference type="Proteomes" id="UP000504637"/>
    </source>
</evidence>
<organism evidence="3">
    <name type="scientific">Dissoconium aciculare CBS 342.82</name>
    <dbReference type="NCBI Taxonomy" id="1314786"/>
    <lineage>
        <taxon>Eukaryota</taxon>
        <taxon>Fungi</taxon>
        <taxon>Dikarya</taxon>
        <taxon>Ascomycota</taxon>
        <taxon>Pezizomycotina</taxon>
        <taxon>Dothideomycetes</taxon>
        <taxon>Dothideomycetidae</taxon>
        <taxon>Mycosphaerellales</taxon>
        <taxon>Dissoconiaceae</taxon>
        <taxon>Dissoconium</taxon>
    </lineage>
</organism>